<evidence type="ECO:0000256" key="4">
    <source>
        <dbReference type="SAM" id="Phobius"/>
    </source>
</evidence>
<dbReference type="CDD" id="cd06438">
    <property type="entry name" value="EpsO_like"/>
    <property type="match status" value="1"/>
</dbReference>
<evidence type="ECO:0000313" key="5">
    <source>
        <dbReference type="EMBL" id="EFV01830.1"/>
    </source>
</evidence>
<dbReference type="InterPro" id="IPR029044">
    <property type="entry name" value="Nucleotide-diphossugar_trans"/>
</dbReference>
<reference evidence="5 6" key="1">
    <citation type="submission" date="2010-12" db="EMBL/GenBank/DDBJ databases">
        <authorList>
            <person name="Muzny D."/>
            <person name="Qin X."/>
            <person name="Deng J."/>
            <person name="Jiang H."/>
            <person name="Liu Y."/>
            <person name="Qu J."/>
            <person name="Song X.-Z."/>
            <person name="Zhang L."/>
            <person name="Thornton R."/>
            <person name="Coyle M."/>
            <person name="Francisco L."/>
            <person name="Jackson L."/>
            <person name="Javaid M."/>
            <person name="Korchina V."/>
            <person name="Kovar C."/>
            <person name="Mata R."/>
            <person name="Mathew T."/>
            <person name="Ngo R."/>
            <person name="Nguyen L."/>
            <person name="Nguyen N."/>
            <person name="Okwuonu G."/>
            <person name="Ongeri F."/>
            <person name="Pham C."/>
            <person name="Simmons D."/>
            <person name="Wilczek-Boney K."/>
            <person name="Hale W."/>
            <person name="Jakkamsetti A."/>
            <person name="Pham P."/>
            <person name="Ruth R."/>
            <person name="San Lucas F."/>
            <person name="Warren J."/>
            <person name="Zhang J."/>
            <person name="Zhao Z."/>
            <person name="Zhou C."/>
            <person name="Zhu D."/>
            <person name="Lee S."/>
            <person name="Bess C."/>
            <person name="Blankenburg K."/>
            <person name="Forbes L."/>
            <person name="Fu Q."/>
            <person name="Gubbala S."/>
            <person name="Hirani K."/>
            <person name="Jayaseelan J.C."/>
            <person name="Lara F."/>
            <person name="Munidasa M."/>
            <person name="Palculict T."/>
            <person name="Patil S."/>
            <person name="Pu L.-L."/>
            <person name="Saada N."/>
            <person name="Tang L."/>
            <person name="Weissenberger G."/>
            <person name="Zhu Y."/>
            <person name="Hemphill L."/>
            <person name="Shang Y."/>
            <person name="Youmans B."/>
            <person name="Ayvaz T."/>
            <person name="Ross M."/>
            <person name="Santibanez J."/>
            <person name="Aqrawi P."/>
            <person name="Gross S."/>
            <person name="Joshi V."/>
            <person name="Fowler G."/>
            <person name="Nazareth L."/>
            <person name="Reid J."/>
            <person name="Worley K."/>
            <person name="Petrosino J."/>
            <person name="Highlander S."/>
            <person name="Gibbs R."/>
        </authorList>
    </citation>
    <scope>NUCLEOTIDE SEQUENCE [LARGE SCALE GENOMIC DNA]</scope>
    <source>
        <strain evidence="5 6">ATCC 23263</strain>
    </source>
</reference>
<evidence type="ECO:0000256" key="2">
    <source>
        <dbReference type="ARBA" id="ARBA00022676"/>
    </source>
</evidence>
<gene>
    <name evidence="5" type="ORF">HMP0721_1223</name>
</gene>
<protein>
    <submittedName>
        <fullName evidence="5">Glycosyltransferase, group 2 family protein</fullName>
        <ecNumber evidence="5">2.4.-.-</ecNumber>
    </submittedName>
</protein>
<evidence type="ECO:0000256" key="1">
    <source>
        <dbReference type="ARBA" id="ARBA00006739"/>
    </source>
</evidence>
<comment type="caution">
    <text evidence="5">The sequence shown here is derived from an EMBL/GenBank/DDBJ whole genome shotgun (WGS) entry which is preliminary data.</text>
</comment>
<dbReference type="STRING" id="887929.HMP0721_1223"/>
<dbReference type="Proteomes" id="UP000004754">
    <property type="component" value="Unassembled WGS sequence"/>
</dbReference>
<keyword evidence="4" id="KW-0472">Membrane</keyword>
<dbReference type="AlphaFoldDB" id="E6MGU0"/>
<organism evidence="5 6">
    <name type="scientific">Pseudoramibacter alactolyticus ATCC 23263</name>
    <dbReference type="NCBI Taxonomy" id="887929"/>
    <lineage>
        <taxon>Bacteria</taxon>
        <taxon>Bacillati</taxon>
        <taxon>Bacillota</taxon>
        <taxon>Clostridia</taxon>
        <taxon>Eubacteriales</taxon>
        <taxon>Eubacteriaceae</taxon>
        <taxon>Pseudoramibacter</taxon>
    </lineage>
</organism>
<feature type="transmembrane region" description="Helical" evidence="4">
    <location>
        <begin position="297"/>
        <end position="326"/>
    </location>
</feature>
<keyword evidence="4" id="KW-1133">Transmembrane helix</keyword>
<keyword evidence="6" id="KW-1185">Reference proteome</keyword>
<evidence type="ECO:0000313" key="6">
    <source>
        <dbReference type="Proteomes" id="UP000004754"/>
    </source>
</evidence>
<dbReference type="PANTHER" id="PTHR43630:SF1">
    <property type="entry name" value="POLY-BETA-1,6-N-ACETYL-D-GLUCOSAMINE SYNTHASE"/>
    <property type="match status" value="1"/>
</dbReference>
<dbReference type="Gene3D" id="3.90.550.10">
    <property type="entry name" value="Spore Coat Polysaccharide Biosynthesis Protein SpsA, Chain A"/>
    <property type="match status" value="1"/>
</dbReference>
<keyword evidence="4" id="KW-0812">Transmembrane</keyword>
<dbReference type="RefSeq" id="WP_006598647.1">
    <property type="nucleotide sequence ID" value="NZ_GL622359.1"/>
</dbReference>
<feature type="transmembrane region" description="Helical" evidence="4">
    <location>
        <begin position="338"/>
        <end position="358"/>
    </location>
</feature>
<comment type="similarity">
    <text evidence="1">Belongs to the glycosyltransferase 2 family.</text>
</comment>
<dbReference type="eggNOG" id="COG1215">
    <property type="taxonomic scope" value="Bacteria"/>
</dbReference>
<accession>E6MGU0</accession>
<sequence>MIQNSVLTMLFILGAPFTLYGVYFLVIGLMGLRRCRTYPEAAPKNRFAAVIAARNEAEVIGNLIDSLRDQDYPRELVDIYVLPNNCTDNTEAVARAHGAKTYACSRAVRSKGAALEEFFDAILLQNDSYDGFCVFDADNLVDPHFFSGMNNALCAGEVMAQGYREGKNPVSSWVSGSQTIFYYTIDRFLNLARTHCGLSALLNGTGFMVAADILKDGGFRTFTLTEDIEFTTQNIIKGHRVAWVPEAKIYDEVPETFGASWKQRMRWSTGTVQCLAQYAPRLWRQFRRTKRWACMDMILYLAAPLVQVFQAIFSVVTFIITAMLAINLQNFSNLETTVLSGIGGVILTVLFALWLVKLEKHPIHFVKRSAFVSFWFWLTSWMVINVACILQPLTTWEPIVHTHNIQLKQLQMENAE</sequence>
<feature type="transmembrane region" description="Helical" evidence="4">
    <location>
        <begin position="370"/>
        <end position="393"/>
    </location>
</feature>
<dbReference type="Pfam" id="PF13641">
    <property type="entry name" value="Glyco_tranf_2_3"/>
    <property type="match status" value="1"/>
</dbReference>
<keyword evidence="3 5" id="KW-0808">Transferase</keyword>
<dbReference type="GO" id="GO:0016757">
    <property type="term" value="F:glycosyltransferase activity"/>
    <property type="evidence" value="ECO:0007669"/>
    <property type="project" value="UniProtKB-KW"/>
</dbReference>
<dbReference type="HOGENOM" id="CLU_023978_1_1_9"/>
<keyword evidence="2 5" id="KW-0328">Glycosyltransferase</keyword>
<dbReference type="EMBL" id="AEQN01000016">
    <property type="protein sequence ID" value="EFV01830.1"/>
    <property type="molecule type" value="Genomic_DNA"/>
</dbReference>
<proteinExistence type="inferred from homology"/>
<evidence type="ECO:0000256" key="3">
    <source>
        <dbReference type="ARBA" id="ARBA00022679"/>
    </source>
</evidence>
<feature type="transmembrane region" description="Helical" evidence="4">
    <location>
        <begin position="6"/>
        <end position="26"/>
    </location>
</feature>
<dbReference type="PANTHER" id="PTHR43630">
    <property type="entry name" value="POLY-BETA-1,6-N-ACETYL-D-GLUCOSAMINE SYNTHASE"/>
    <property type="match status" value="1"/>
</dbReference>
<dbReference type="EC" id="2.4.-.-" evidence="5"/>
<dbReference type="SUPFAM" id="SSF53448">
    <property type="entry name" value="Nucleotide-diphospho-sugar transferases"/>
    <property type="match status" value="1"/>
</dbReference>
<name>E6MGU0_9FIRM</name>